<organism evidence="2">
    <name type="scientific">marine metagenome</name>
    <dbReference type="NCBI Taxonomy" id="408172"/>
    <lineage>
        <taxon>unclassified sequences</taxon>
        <taxon>metagenomes</taxon>
        <taxon>ecological metagenomes</taxon>
    </lineage>
</organism>
<feature type="region of interest" description="Disordered" evidence="1">
    <location>
        <begin position="128"/>
        <end position="151"/>
    </location>
</feature>
<name>A0A382LR41_9ZZZZ</name>
<gene>
    <name evidence="2" type="ORF">METZ01_LOCUS290195</name>
</gene>
<accession>A0A382LR41</accession>
<evidence type="ECO:0000313" key="2">
    <source>
        <dbReference type="EMBL" id="SVC37341.1"/>
    </source>
</evidence>
<feature type="non-terminal residue" evidence="2">
    <location>
        <position position="1"/>
    </location>
</feature>
<dbReference type="AlphaFoldDB" id="A0A382LR41"/>
<dbReference type="EMBL" id="UINC01087731">
    <property type="protein sequence ID" value="SVC37341.1"/>
    <property type="molecule type" value="Genomic_DNA"/>
</dbReference>
<protein>
    <submittedName>
        <fullName evidence="2">Uncharacterized protein</fullName>
    </submittedName>
</protein>
<evidence type="ECO:0000256" key="1">
    <source>
        <dbReference type="SAM" id="MobiDB-lite"/>
    </source>
</evidence>
<reference evidence="2" key="1">
    <citation type="submission" date="2018-05" db="EMBL/GenBank/DDBJ databases">
        <authorList>
            <person name="Lanie J.A."/>
            <person name="Ng W.-L."/>
            <person name="Kazmierczak K.M."/>
            <person name="Andrzejewski T.M."/>
            <person name="Davidsen T.M."/>
            <person name="Wayne K.J."/>
            <person name="Tettelin H."/>
            <person name="Glass J.I."/>
            <person name="Rusch D."/>
            <person name="Podicherti R."/>
            <person name="Tsui H.-C.T."/>
            <person name="Winkler M.E."/>
        </authorList>
    </citation>
    <scope>NUCLEOTIDE SEQUENCE</scope>
</reference>
<proteinExistence type="predicted"/>
<sequence>ICTFFMTPEEEVLHYVAGYYSPNLFWDVLVFARKLWKNQDRPEKIRAEHKRFADLSRNEVTKMQKLSWRVALKKYDQFSYKGRHSHAAHCKVHIIEAMNYWTTLHTRFSFPRSFPQFSEIKADYLSGNRFSEEPRPGTPTESPPRLLRLTP</sequence>